<proteinExistence type="predicted"/>
<evidence type="ECO:0000313" key="1">
    <source>
        <dbReference type="EMBL" id="ENV07654.1"/>
    </source>
</evidence>
<dbReference type="eggNOG" id="ENOG5033H2D">
    <property type="taxonomic scope" value="Bacteria"/>
</dbReference>
<dbReference type="HOGENOM" id="CLU_177053_0_0_6"/>
<sequence length="101" mass="10479">MSLKELSLEEINQVSGAGTLIGDSIISAVNLGNQFLNNPLISSVGVVFSAVGLKSIHQAADTTGYIASKTGIALGRALGGDVPETQNHYEKEKGEGLYTTT</sequence>
<dbReference type="RefSeq" id="WP_004807514.1">
    <property type="nucleotide sequence ID" value="NZ_KB849440.1"/>
</dbReference>
<comment type="caution">
    <text evidence="1">The sequence shown here is derived from an EMBL/GenBank/DDBJ whole genome shotgun (WGS) entry which is preliminary data.</text>
</comment>
<gene>
    <name evidence="1" type="ORF">F966_03511</name>
</gene>
<reference evidence="1 2" key="1">
    <citation type="submission" date="2013-02" db="EMBL/GenBank/DDBJ databases">
        <title>The Genome Sequence of Acinetobacter sp. CIP 56.2.</title>
        <authorList>
            <consortium name="The Broad Institute Genome Sequencing Platform"/>
            <consortium name="The Broad Institute Genome Sequencing Center for Infectious Disease"/>
            <person name="Cerqueira G."/>
            <person name="Feldgarden M."/>
            <person name="Courvalin P."/>
            <person name="Perichon B."/>
            <person name="Grillot-Courvalin C."/>
            <person name="Clermont D."/>
            <person name="Rocha E."/>
            <person name="Yoon E.-J."/>
            <person name="Nemec A."/>
            <person name="Walker B."/>
            <person name="Young S.K."/>
            <person name="Zeng Q."/>
            <person name="Gargeya S."/>
            <person name="Fitzgerald M."/>
            <person name="Haas B."/>
            <person name="Abouelleil A."/>
            <person name="Alvarado L."/>
            <person name="Arachchi H.M."/>
            <person name="Berlin A.M."/>
            <person name="Chapman S.B."/>
            <person name="Dewar J."/>
            <person name="Goldberg J."/>
            <person name="Griggs A."/>
            <person name="Gujja S."/>
            <person name="Hansen M."/>
            <person name="Howarth C."/>
            <person name="Imamovic A."/>
            <person name="Larimer J."/>
            <person name="McCowan C."/>
            <person name="Murphy C."/>
            <person name="Neiman D."/>
            <person name="Pearson M."/>
            <person name="Priest M."/>
            <person name="Roberts A."/>
            <person name="Saif S."/>
            <person name="Shea T."/>
            <person name="Sisk P."/>
            <person name="Sykes S."/>
            <person name="Wortman J."/>
            <person name="Nusbaum C."/>
            <person name="Birren B."/>
        </authorList>
    </citation>
    <scope>NUCLEOTIDE SEQUENCE [LARGE SCALE GENOMIC DNA]</scope>
    <source>
        <strain evidence="1 2">CIP 56.2</strain>
    </source>
</reference>
<accession>N8XEY1</accession>
<dbReference type="Proteomes" id="UP000013209">
    <property type="component" value="Unassembled WGS sequence"/>
</dbReference>
<evidence type="ECO:0000313" key="2">
    <source>
        <dbReference type="Proteomes" id="UP000013209"/>
    </source>
</evidence>
<dbReference type="STRING" id="1144672.F966_03511"/>
<dbReference type="EMBL" id="APPH01000020">
    <property type="protein sequence ID" value="ENV07654.1"/>
    <property type="molecule type" value="Genomic_DNA"/>
</dbReference>
<name>N8XEY1_9GAMM</name>
<protein>
    <submittedName>
        <fullName evidence="1">Uncharacterized protein</fullName>
    </submittedName>
</protein>
<dbReference type="AlphaFoldDB" id="N8XEY1"/>
<organism evidence="1 2">
    <name type="scientific">Acinetobacter higginsii</name>
    <dbReference type="NCBI Taxonomy" id="70347"/>
    <lineage>
        <taxon>Bacteria</taxon>
        <taxon>Pseudomonadati</taxon>
        <taxon>Pseudomonadota</taxon>
        <taxon>Gammaproteobacteria</taxon>
        <taxon>Moraxellales</taxon>
        <taxon>Moraxellaceae</taxon>
        <taxon>Acinetobacter</taxon>
    </lineage>
</organism>
<dbReference type="PATRIC" id="fig|1144672.3.peg.3387"/>